<feature type="compositionally biased region" description="Basic and acidic residues" evidence="1">
    <location>
        <begin position="1"/>
        <end position="11"/>
    </location>
</feature>
<evidence type="ECO:0000256" key="1">
    <source>
        <dbReference type="SAM" id="MobiDB-lite"/>
    </source>
</evidence>
<proteinExistence type="predicted"/>
<comment type="caution">
    <text evidence="2">The sequence shown here is derived from an EMBL/GenBank/DDBJ whole genome shotgun (WGS) entry which is preliminary data.</text>
</comment>
<accession>A0ABV5NQC5</accession>
<evidence type="ECO:0000313" key="3">
    <source>
        <dbReference type="Proteomes" id="UP001589568"/>
    </source>
</evidence>
<feature type="region of interest" description="Disordered" evidence="1">
    <location>
        <begin position="58"/>
        <end position="81"/>
    </location>
</feature>
<keyword evidence="3" id="KW-1185">Reference proteome</keyword>
<name>A0ABV5NQC5_9ACTN</name>
<evidence type="ECO:0008006" key="4">
    <source>
        <dbReference type="Google" id="ProtNLM"/>
    </source>
</evidence>
<dbReference type="EMBL" id="JBHMCF010000026">
    <property type="protein sequence ID" value="MFB9472529.1"/>
    <property type="molecule type" value="Genomic_DNA"/>
</dbReference>
<reference evidence="2 3" key="1">
    <citation type="submission" date="2024-09" db="EMBL/GenBank/DDBJ databases">
        <authorList>
            <person name="Sun Q."/>
            <person name="Mori K."/>
        </authorList>
    </citation>
    <scope>NUCLEOTIDE SEQUENCE [LARGE SCALE GENOMIC DNA]</scope>
    <source>
        <strain evidence="2 3">JCM 3324</strain>
    </source>
</reference>
<organism evidence="2 3">
    <name type="scientific">Nonomuraea salmonea</name>
    <dbReference type="NCBI Taxonomy" id="46181"/>
    <lineage>
        <taxon>Bacteria</taxon>
        <taxon>Bacillati</taxon>
        <taxon>Actinomycetota</taxon>
        <taxon>Actinomycetes</taxon>
        <taxon>Streptosporangiales</taxon>
        <taxon>Streptosporangiaceae</taxon>
        <taxon>Nonomuraea</taxon>
    </lineage>
</organism>
<gene>
    <name evidence="2" type="ORF">ACFFR3_23720</name>
</gene>
<protein>
    <recommendedName>
        <fullName evidence="4">Tyr recombinase domain-containing protein</fullName>
    </recommendedName>
</protein>
<dbReference type="Proteomes" id="UP001589568">
    <property type="component" value="Unassembled WGS sequence"/>
</dbReference>
<dbReference type="RefSeq" id="WP_345395030.1">
    <property type="nucleotide sequence ID" value="NZ_BAAAXS010000001.1"/>
</dbReference>
<feature type="region of interest" description="Disordered" evidence="1">
    <location>
        <begin position="1"/>
        <end position="23"/>
    </location>
</feature>
<sequence length="81" mass="8710">MEFEALGRRGVEPIAQPGAGQKDLRARMGHDNVRAAMIYQHAVRGADEAITHAIDRQLEARDDDDDEGTTGALVPAGVIKS</sequence>
<evidence type="ECO:0000313" key="2">
    <source>
        <dbReference type="EMBL" id="MFB9472529.1"/>
    </source>
</evidence>